<protein>
    <submittedName>
        <fullName evidence="1">Uncharacterized protein</fullName>
    </submittedName>
</protein>
<dbReference type="EMBL" id="CP025958">
    <property type="protein sequence ID" value="AWM40372.1"/>
    <property type="molecule type" value="Genomic_DNA"/>
</dbReference>
<proteinExistence type="predicted"/>
<name>A0A2Z3H7K5_9BACT</name>
<dbReference type="OrthoDB" id="9553684at2"/>
<accession>A0A2Z3H7K5</accession>
<dbReference type="AlphaFoldDB" id="A0A2Z3H7K5"/>
<evidence type="ECO:0000313" key="1">
    <source>
        <dbReference type="EMBL" id="AWM40372.1"/>
    </source>
</evidence>
<evidence type="ECO:0000313" key="2">
    <source>
        <dbReference type="Proteomes" id="UP000245802"/>
    </source>
</evidence>
<keyword evidence="2" id="KW-1185">Reference proteome</keyword>
<dbReference type="KEGG" id="gog:C1280_27510"/>
<dbReference type="RefSeq" id="WP_010036122.1">
    <property type="nucleotide sequence ID" value="NZ_CP025958.1"/>
</dbReference>
<gene>
    <name evidence="1" type="ORF">C1280_27510</name>
</gene>
<reference evidence="1 2" key="1">
    <citation type="submission" date="2018-01" db="EMBL/GenBank/DDBJ databases">
        <title>G. obscuriglobus.</title>
        <authorList>
            <person name="Franke J."/>
            <person name="Blomberg W."/>
            <person name="Selmecki A."/>
        </authorList>
    </citation>
    <scope>NUCLEOTIDE SEQUENCE [LARGE SCALE GENOMIC DNA]</scope>
    <source>
        <strain evidence="1 2">DSM 5831</strain>
    </source>
</reference>
<dbReference type="Proteomes" id="UP000245802">
    <property type="component" value="Chromosome"/>
</dbReference>
<sequence length="127" mass="14183">MLDIGVGDALHKPSDPAEPSLGFEGDDGYYWFLHPLFERLAGETGQYIDLYGYALFAGPDLLALSRMLSEARRLVQGQPESWSVQTAVAPVLHRRVTRTEFLRLLSAWERAASRAQELSRAVICFGD</sequence>
<organism evidence="1 2">
    <name type="scientific">Gemmata obscuriglobus</name>
    <dbReference type="NCBI Taxonomy" id="114"/>
    <lineage>
        <taxon>Bacteria</taxon>
        <taxon>Pseudomonadati</taxon>
        <taxon>Planctomycetota</taxon>
        <taxon>Planctomycetia</taxon>
        <taxon>Gemmatales</taxon>
        <taxon>Gemmataceae</taxon>
        <taxon>Gemmata</taxon>
    </lineage>
</organism>